<dbReference type="AlphaFoldDB" id="A0A938WUT5"/>
<dbReference type="InterPro" id="IPR002797">
    <property type="entry name" value="Polysacc_synth"/>
</dbReference>
<dbReference type="EMBL" id="JACJJG010000027">
    <property type="protein sequence ID" value="MBM6673579.1"/>
    <property type="molecule type" value="Genomic_DNA"/>
</dbReference>
<dbReference type="PANTHER" id="PTHR30250:SF11">
    <property type="entry name" value="O-ANTIGEN TRANSPORTER-RELATED"/>
    <property type="match status" value="1"/>
</dbReference>
<keyword evidence="4 6" id="KW-1133">Transmembrane helix</keyword>
<feature type="transmembrane region" description="Helical" evidence="6">
    <location>
        <begin position="144"/>
        <end position="163"/>
    </location>
</feature>
<reference evidence="7" key="1">
    <citation type="submission" date="2020-08" db="EMBL/GenBank/DDBJ databases">
        <authorList>
            <person name="Cejkova D."/>
            <person name="Kubasova T."/>
            <person name="Jahodarova E."/>
            <person name="Rychlik I."/>
        </authorList>
    </citation>
    <scope>NUCLEOTIDE SEQUENCE</scope>
    <source>
        <strain evidence="7">An824</strain>
    </source>
</reference>
<reference evidence="7" key="2">
    <citation type="journal article" date="2021" name="Sci. Rep.">
        <title>The distribution of antibiotic resistance genes in chicken gut microbiota commensals.</title>
        <authorList>
            <person name="Juricova H."/>
            <person name="Matiasovicova J."/>
            <person name="Kubasova T."/>
            <person name="Cejkova D."/>
            <person name="Rychlik I."/>
        </authorList>
    </citation>
    <scope>NUCLEOTIDE SEQUENCE</scope>
    <source>
        <strain evidence="7">An824</strain>
    </source>
</reference>
<feature type="transmembrane region" description="Helical" evidence="6">
    <location>
        <begin position="387"/>
        <end position="405"/>
    </location>
</feature>
<dbReference type="PANTHER" id="PTHR30250">
    <property type="entry name" value="PST FAMILY PREDICTED COLANIC ACID TRANSPORTER"/>
    <property type="match status" value="1"/>
</dbReference>
<feature type="transmembrane region" description="Helical" evidence="6">
    <location>
        <begin position="358"/>
        <end position="381"/>
    </location>
</feature>
<feature type="transmembrane region" description="Helical" evidence="6">
    <location>
        <begin position="86"/>
        <end position="110"/>
    </location>
</feature>
<feature type="transmembrane region" description="Helical" evidence="6">
    <location>
        <begin position="291"/>
        <end position="311"/>
    </location>
</feature>
<feature type="transmembrane region" description="Helical" evidence="6">
    <location>
        <begin position="169"/>
        <end position="189"/>
    </location>
</feature>
<dbReference type="CDD" id="cd13128">
    <property type="entry name" value="MATE_Wzx_like"/>
    <property type="match status" value="1"/>
</dbReference>
<organism evidence="7 8">
    <name type="scientific">Marseilla massiliensis</name>
    <dbReference type="NCBI Taxonomy" id="1841864"/>
    <lineage>
        <taxon>Bacteria</taxon>
        <taxon>Pseudomonadati</taxon>
        <taxon>Bacteroidota</taxon>
        <taxon>Bacteroidia</taxon>
        <taxon>Bacteroidales</taxon>
        <taxon>Prevotellaceae</taxon>
        <taxon>Marseilla</taxon>
    </lineage>
</organism>
<dbReference type="Pfam" id="PF01943">
    <property type="entry name" value="Polysacc_synt"/>
    <property type="match status" value="1"/>
</dbReference>
<dbReference type="RefSeq" id="WP_205104356.1">
    <property type="nucleotide sequence ID" value="NZ_JACJJG010000027.1"/>
</dbReference>
<dbReference type="GO" id="GO:0005886">
    <property type="term" value="C:plasma membrane"/>
    <property type="evidence" value="ECO:0007669"/>
    <property type="project" value="UniProtKB-SubCell"/>
</dbReference>
<evidence type="ECO:0000256" key="6">
    <source>
        <dbReference type="SAM" id="Phobius"/>
    </source>
</evidence>
<gene>
    <name evidence="7" type="ORF">H6A34_06790</name>
</gene>
<evidence type="ECO:0000256" key="1">
    <source>
        <dbReference type="ARBA" id="ARBA00004651"/>
    </source>
</evidence>
<protein>
    <submittedName>
        <fullName evidence="7">Flippase</fullName>
    </submittedName>
</protein>
<feature type="transmembrane region" description="Helical" evidence="6">
    <location>
        <begin position="444"/>
        <end position="464"/>
    </location>
</feature>
<name>A0A938WUT5_9BACT</name>
<evidence type="ECO:0000256" key="2">
    <source>
        <dbReference type="ARBA" id="ARBA00022475"/>
    </source>
</evidence>
<evidence type="ECO:0000313" key="7">
    <source>
        <dbReference type="EMBL" id="MBM6673579.1"/>
    </source>
</evidence>
<evidence type="ECO:0000256" key="4">
    <source>
        <dbReference type="ARBA" id="ARBA00022989"/>
    </source>
</evidence>
<dbReference type="Proteomes" id="UP000706891">
    <property type="component" value="Unassembled WGS sequence"/>
</dbReference>
<sequence length="481" mass="53559">MPLSVKTNYILNLINTGTQMLFPLITFPYACRVIEADGIGQVNFFSSIIGYISLFTCLGIPMYAIREIARDRNDVVKMNRTAIEILLLHALLTIVGYLIVAVLCLTVPQIKADVPLFLILSLTIFFTAIGCEWFYQGIEDFKYITIRGLIVKVVSVVLLFLLVKTKDDLLYYGVYSVIGILGGNIFNFIRLRKYIHRENIIFSKLDISKHIKPVLQVFSFNVVTSVYLQLNPILLGFIKDALAVGYFTAATKIMQVVMKLSSCLGVVMMPRTSNLLSEHKEAEFNALIQKSYDFTIAISLPLTCGLLFAAPYIIEVLCGQEFIPATLSSQIIAPIILMVGISNVMGIQILYPKGKIKTVIHCCMIGAIVDLILNICLIPAFSYNGTAIAYLCAEIATTASMYIIARNDIPISFFRKCHVNYFIGSILMSVILLSVPLFGEFSPVTILTVQILAGTTIYFLYLLVKKDSFVMQVISKVIKKG</sequence>
<feature type="transmembrane region" description="Helical" evidence="6">
    <location>
        <begin position="116"/>
        <end position="135"/>
    </location>
</feature>
<keyword evidence="2" id="KW-1003">Cell membrane</keyword>
<feature type="transmembrane region" description="Helical" evidence="6">
    <location>
        <begin position="42"/>
        <end position="65"/>
    </location>
</feature>
<proteinExistence type="predicted"/>
<keyword evidence="8" id="KW-1185">Reference proteome</keyword>
<feature type="transmembrane region" description="Helical" evidence="6">
    <location>
        <begin position="9"/>
        <end position="30"/>
    </location>
</feature>
<evidence type="ECO:0000256" key="3">
    <source>
        <dbReference type="ARBA" id="ARBA00022692"/>
    </source>
</evidence>
<keyword evidence="5 6" id="KW-0472">Membrane</keyword>
<accession>A0A938WUT5</accession>
<comment type="subcellular location">
    <subcellularLocation>
        <location evidence="1">Cell membrane</location>
        <topology evidence="1">Multi-pass membrane protein</topology>
    </subcellularLocation>
</comment>
<dbReference type="InterPro" id="IPR050833">
    <property type="entry name" value="Poly_Biosynth_Transport"/>
</dbReference>
<evidence type="ECO:0000313" key="8">
    <source>
        <dbReference type="Proteomes" id="UP000706891"/>
    </source>
</evidence>
<comment type="caution">
    <text evidence="7">The sequence shown here is derived from an EMBL/GenBank/DDBJ whole genome shotgun (WGS) entry which is preliminary data.</text>
</comment>
<feature type="transmembrane region" description="Helical" evidence="6">
    <location>
        <begin position="417"/>
        <end position="438"/>
    </location>
</feature>
<keyword evidence="3 6" id="KW-0812">Transmembrane</keyword>
<evidence type="ECO:0000256" key="5">
    <source>
        <dbReference type="ARBA" id="ARBA00023136"/>
    </source>
</evidence>
<feature type="transmembrane region" description="Helical" evidence="6">
    <location>
        <begin position="331"/>
        <end position="351"/>
    </location>
</feature>